<organism evidence="2 3">
    <name type="scientific">Rhypophila decipiens</name>
    <dbReference type="NCBI Taxonomy" id="261697"/>
    <lineage>
        <taxon>Eukaryota</taxon>
        <taxon>Fungi</taxon>
        <taxon>Dikarya</taxon>
        <taxon>Ascomycota</taxon>
        <taxon>Pezizomycotina</taxon>
        <taxon>Sordariomycetes</taxon>
        <taxon>Sordariomycetidae</taxon>
        <taxon>Sordariales</taxon>
        <taxon>Naviculisporaceae</taxon>
        <taxon>Rhypophila</taxon>
    </lineage>
</organism>
<dbReference type="Gene3D" id="3.40.30.110">
    <property type="match status" value="2"/>
</dbReference>
<sequence>MPRQDLLRLSITHRRIPILSIGRDIYLDSRLILQKLEQAFPPSETYPALPVPSSSSPESALLEPLLRSSAIDNGIFASGAKLIPTTLPLTKDPKFQKDRADFFGPGPGSKEAAAGQVAEALADIKAHFELLESTIFSDNRCWVLGTPEEQGPSMADIEAVWVLHWLTTLPGALGPKGYISAEKFPRVFGWIARFDKAVNALKKKHKGVQSLVVKGDEAERIIRSAGFNEEDWDKKGVDTTEPIVTALGLERGGLVEAWPTDTGVGHRDLGVLVGLDGKEVVIEKVETKGWSGGNVESDGKGNVRVHLPRHGFRVRAVKADGGKSSNL</sequence>
<dbReference type="CDD" id="cd00299">
    <property type="entry name" value="GST_C_family"/>
    <property type="match status" value="1"/>
</dbReference>
<dbReference type="Proteomes" id="UP001301769">
    <property type="component" value="Unassembled WGS sequence"/>
</dbReference>
<evidence type="ECO:0000313" key="3">
    <source>
        <dbReference type="Proteomes" id="UP001301769"/>
    </source>
</evidence>
<keyword evidence="3" id="KW-1185">Reference proteome</keyword>
<name>A0AAN6YHA6_9PEZI</name>
<gene>
    <name evidence="2" type="ORF">QBC37DRAFT_395049</name>
</gene>
<comment type="caution">
    <text evidence="2">The sequence shown here is derived from an EMBL/GenBank/DDBJ whole genome shotgun (WGS) entry which is preliminary data.</text>
</comment>
<dbReference type="Pfam" id="PF25907">
    <property type="entry name" value="DUF7962"/>
    <property type="match status" value="1"/>
</dbReference>
<proteinExistence type="predicted"/>
<evidence type="ECO:0000313" key="2">
    <source>
        <dbReference type="EMBL" id="KAK4219289.1"/>
    </source>
</evidence>
<dbReference type="SUPFAM" id="SSF47616">
    <property type="entry name" value="GST C-terminal domain-like"/>
    <property type="match status" value="1"/>
</dbReference>
<dbReference type="InterPro" id="IPR058268">
    <property type="entry name" value="DUF7962"/>
</dbReference>
<dbReference type="AlphaFoldDB" id="A0AAN6YHA6"/>
<accession>A0AAN6YHA6</accession>
<reference evidence="2" key="2">
    <citation type="submission" date="2023-05" db="EMBL/GenBank/DDBJ databases">
        <authorList>
            <consortium name="Lawrence Berkeley National Laboratory"/>
            <person name="Steindorff A."/>
            <person name="Hensen N."/>
            <person name="Bonometti L."/>
            <person name="Westerberg I."/>
            <person name="Brannstrom I.O."/>
            <person name="Guillou S."/>
            <person name="Cros-Aarteil S."/>
            <person name="Calhoun S."/>
            <person name="Haridas S."/>
            <person name="Kuo A."/>
            <person name="Mondo S."/>
            <person name="Pangilinan J."/>
            <person name="Riley R."/>
            <person name="Labutti K."/>
            <person name="Andreopoulos B."/>
            <person name="Lipzen A."/>
            <person name="Chen C."/>
            <person name="Yanf M."/>
            <person name="Daum C."/>
            <person name="Ng V."/>
            <person name="Clum A."/>
            <person name="Ohm R."/>
            <person name="Martin F."/>
            <person name="Silar P."/>
            <person name="Natvig D."/>
            <person name="Lalanne C."/>
            <person name="Gautier V."/>
            <person name="Ament-Velasquez S.L."/>
            <person name="Kruys A."/>
            <person name="Hutchinson M.I."/>
            <person name="Powell A.J."/>
            <person name="Barry K."/>
            <person name="Miller A.N."/>
            <person name="Grigoriev I.V."/>
            <person name="Debuchy R."/>
            <person name="Gladieux P."/>
            <person name="Thoren M.H."/>
            <person name="Johannesson H."/>
        </authorList>
    </citation>
    <scope>NUCLEOTIDE SEQUENCE</scope>
    <source>
        <strain evidence="2">PSN293</strain>
    </source>
</reference>
<protein>
    <recommendedName>
        <fullName evidence="1">DUF7962 domain-containing protein</fullName>
    </recommendedName>
</protein>
<dbReference type="InterPro" id="IPR036282">
    <property type="entry name" value="Glutathione-S-Trfase_C_sf"/>
</dbReference>
<evidence type="ECO:0000259" key="1">
    <source>
        <dbReference type="Pfam" id="PF25907"/>
    </source>
</evidence>
<feature type="domain" description="DUF7962" evidence="1">
    <location>
        <begin position="80"/>
        <end position="202"/>
    </location>
</feature>
<reference evidence="2" key="1">
    <citation type="journal article" date="2023" name="Mol. Phylogenet. Evol.">
        <title>Genome-scale phylogeny and comparative genomics of the fungal order Sordariales.</title>
        <authorList>
            <person name="Hensen N."/>
            <person name="Bonometti L."/>
            <person name="Westerberg I."/>
            <person name="Brannstrom I.O."/>
            <person name="Guillou S."/>
            <person name="Cros-Aarteil S."/>
            <person name="Calhoun S."/>
            <person name="Haridas S."/>
            <person name="Kuo A."/>
            <person name="Mondo S."/>
            <person name="Pangilinan J."/>
            <person name="Riley R."/>
            <person name="LaButti K."/>
            <person name="Andreopoulos B."/>
            <person name="Lipzen A."/>
            <person name="Chen C."/>
            <person name="Yan M."/>
            <person name="Daum C."/>
            <person name="Ng V."/>
            <person name="Clum A."/>
            <person name="Steindorff A."/>
            <person name="Ohm R.A."/>
            <person name="Martin F."/>
            <person name="Silar P."/>
            <person name="Natvig D.O."/>
            <person name="Lalanne C."/>
            <person name="Gautier V."/>
            <person name="Ament-Velasquez S.L."/>
            <person name="Kruys A."/>
            <person name="Hutchinson M.I."/>
            <person name="Powell A.J."/>
            <person name="Barry K."/>
            <person name="Miller A.N."/>
            <person name="Grigoriev I.V."/>
            <person name="Debuchy R."/>
            <person name="Gladieux P."/>
            <person name="Hiltunen Thoren M."/>
            <person name="Johannesson H."/>
        </authorList>
    </citation>
    <scope>NUCLEOTIDE SEQUENCE</scope>
    <source>
        <strain evidence="2">PSN293</strain>
    </source>
</reference>
<dbReference type="EMBL" id="MU858049">
    <property type="protein sequence ID" value="KAK4219289.1"/>
    <property type="molecule type" value="Genomic_DNA"/>
</dbReference>